<accession>A0A3A8PQ07</accession>
<evidence type="ECO:0000313" key="2">
    <source>
        <dbReference type="Proteomes" id="UP000272888"/>
    </source>
</evidence>
<organism evidence="1 2">
    <name type="scientific">Corallococcus llansteffanensis</name>
    <dbReference type="NCBI Taxonomy" id="2316731"/>
    <lineage>
        <taxon>Bacteria</taxon>
        <taxon>Pseudomonadati</taxon>
        <taxon>Myxococcota</taxon>
        <taxon>Myxococcia</taxon>
        <taxon>Myxococcales</taxon>
        <taxon>Cystobacterineae</taxon>
        <taxon>Myxococcaceae</taxon>
        <taxon>Corallococcus</taxon>
    </lineage>
</organism>
<protein>
    <recommendedName>
        <fullName evidence="3">Dickkopf N-terminal cysteine-rich domain-containing protein</fullName>
    </recommendedName>
</protein>
<keyword evidence="2" id="KW-1185">Reference proteome</keyword>
<dbReference type="PROSITE" id="PS51257">
    <property type="entry name" value="PROKAR_LIPOPROTEIN"/>
    <property type="match status" value="1"/>
</dbReference>
<dbReference type="EMBL" id="RAWB01000297">
    <property type="protein sequence ID" value="RKH54582.1"/>
    <property type="molecule type" value="Genomic_DNA"/>
</dbReference>
<reference evidence="2" key="1">
    <citation type="submission" date="2018-09" db="EMBL/GenBank/DDBJ databases">
        <authorList>
            <person name="Livingstone P.G."/>
            <person name="Whitworth D.E."/>
        </authorList>
    </citation>
    <scope>NUCLEOTIDE SEQUENCE [LARGE SCALE GENOMIC DNA]</scope>
    <source>
        <strain evidence="2">CA051B</strain>
    </source>
</reference>
<dbReference type="Proteomes" id="UP000272888">
    <property type="component" value="Unassembled WGS sequence"/>
</dbReference>
<evidence type="ECO:0000313" key="1">
    <source>
        <dbReference type="EMBL" id="RKH54582.1"/>
    </source>
</evidence>
<gene>
    <name evidence="1" type="ORF">D7V93_25365</name>
</gene>
<dbReference type="AlphaFoldDB" id="A0A3A8PQ07"/>
<sequence length="446" mass="46949">MRSFVVWGAVLFLACTSTPEGLCENDSGCLPGLRCQEGICAGCGGDGDCQAWEACSANRRCEPREGMCSSNTQCQAWEVCGAGNTCELAEGSCLSAADCKAHEVCNEATRKCDLQPGRCNTSDDCAGGSLWAATCAQDNQCQSVPVAGNDVLIWGTLSEGACYADAISSVLTPTRAQVGFGCYSSVDDNAVVSPSGRVHYIDGEKDPARLKVFVPDAFKVEGRTRSYPSDGAANDTQLPTPGCSATQDVASFVMQAGTGAIAYNCGGVGGGNTYYNLQGGVVASGHRLIAWNASDHLLASETSSDLVVLTPTRTVVPVTGLPVDRTFIDARARPTGFRLALFRSTDVQQLWHIDQEGVATLEGTYGAFPENVYGGGYGVLDSAGALHVESSRRDKVFVDVVVRRPADGSPGTIVYSEDSAPASVNYAANYEQLFNYMHISYLFAGP</sequence>
<proteinExistence type="predicted"/>
<comment type="caution">
    <text evidence="1">The sequence shown here is derived from an EMBL/GenBank/DDBJ whole genome shotgun (WGS) entry which is preliminary data.</text>
</comment>
<name>A0A3A8PQ07_9BACT</name>
<evidence type="ECO:0008006" key="3">
    <source>
        <dbReference type="Google" id="ProtNLM"/>
    </source>
</evidence>